<dbReference type="InterPro" id="IPR054765">
    <property type="entry name" value="SLBB_dom"/>
</dbReference>
<evidence type="ECO:0000259" key="15">
    <source>
        <dbReference type="Pfam" id="PF02563"/>
    </source>
</evidence>
<comment type="caution">
    <text evidence="17">The sequence shown here is derived from an EMBL/GenBank/DDBJ whole genome shotgun (WGS) entry which is preliminary data.</text>
</comment>
<evidence type="ECO:0000256" key="12">
    <source>
        <dbReference type="ARBA" id="ARBA00023139"/>
    </source>
</evidence>
<feature type="domain" description="SLBB" evidence="16">
    <location>
        <begin position="122"/>
        <end position="202"/>
    </location>
</feature>
<organism evidence="17 18">
    <name type="scientific">Thalassotalea piscium</name>
    <dbReference type="NCBI Taxonomy" id="1230533"/>
    <lineage>
        <taxon>Bacteria</taxon>
        <taxon>Pseudomonadati</taxon>
        <taxon>Pseudomonadota</taxon>
        <taxon>Gammaproteobacteria</taxon>
        <taxon>Alteromonadales</taxon>
        <taxon>Colwelliaceae</taxon>
        <taxon>Thalassotalea</taxon>
    </lineage>
</organism>
<comment type="subcellular location">
    <subcellularLocation>
        <location evidence="1">Cell outer membrane</location>
        <topology evidence="1">Multi-pass membrane protein</topology>
    </subcellularLocation>
</comment>
<feature type="domain" description="Polysaccharide export protein N-terminal" evidence="15">
    <location>
        <begin position="39"/>
        <end position="112"/>
    </location>
</feature>
<gene>
    <name evidence="17" type="ORF">HNQ55_000415</name>
</gene>
<sequence length="207" mass="22561">MINKLKALTILVIGYILVGCSTNTLPPASLHQSTTVDVSSYKYLIGAGDAVNIFVWRNPEVSGTFVVRPDGMITTSLVEDIPVSGKTPTELAREIEKILGTYLREPVVTVTVNNFVGPFSEQVRVIGEAAQPQSISYVQNMTLLDVMISVGGLTEFADGNDAKLVRIENGTQKQYDIYIEDLLKNGEISANVDVLPGDIIVIPETWF</sequence>
<evidence type="ECO:0000259" key="16">
    <source>
        <dbReference type="Pfam" id="PF22461"/>
    </source>
</evidence>
<keyword evidence="18" id="KW-1185">Reference proteome</keyword>
<dbReference type="Pfam" id="PF02563">
    <property type="entry name" value="Poly_export"/>
    <property type="match status" value="1"/>
</dbReference>
<evidence type="ECO:0000256" key="2">
    <source>
        <dbReference type="ARBA" id="ARBA00009450"/>
    </source>
</evidence>
<evidence type="ECO:0000256" key="10">
    <source>
        <dbReference type="ARBA" id="ARBA00023114"/>
    </source>
</evidence>
<evidence type="ECO:0000256" key="7">
    <source>
        <dbReference type="ARBA" id="ARBA00022729"/>
    </source>
</evidence>
<dbReference type="Pfam" id="PF22461">
    <property type="entry name" value="SLBB_2"/>
    <property type="match status" value="1"/>
</dbReference>
<keyword evidence="8" id="KW-0625">Polysaccharide transport</keyword>
<keyword evidence="9" id="KW-0406">Ion transport</keyword>
<dbReference type="AlphaFoldDB" id="A0A7X0NEI7"/>
<keyword evidence="6" id="KW-0812">Transmembrane</keyword>
<dbReference type="GO" id="GO:0009279">
    <property type="term" value="C:cell outer membrane"/>
    <property type="evidence" value="ECO:0007669"/>
    <property type="project" value="UniProtKB-SubCell"/>
</dbReference>
<evidence type="ECO:0000313" key="18">
    <source>
        <dbReference type="Proteomes" id="UP000537141"/>
    </source>
</evidence>
<dbReference type="PROSITE" id="PS51257">
    <property type="entry name" value="PROKAR_LIPOPROTEIN"/>
    <property type="match status" value="1"/>
</dbReference>
<dbReference type="GO" id="GO:0015288">
    <property type="term" value="F:porin activity"/>
    <property type="evidence" value="ECO:0007669"/>
    <property type="project" value="UniProtKB-KW"/>
</dbReference>
<keyword evidence="3" id="KW-0813">Transport</keyword>
<evidence type="ECO:0000256" key="11">
    <source>
        <dbReference type="ARBA" id="ARBA00023136"/>
    </source>
</evidence>
<evidence type="ECO:0000256" key="5">
    <source>
        <dbReference type="ARBA" id="ARBA00022597"/>
    </source>
</evidence>
<dbReference type="PANTHER" id="PTHR33619:SF3">
    <property type="entry name" value="POLYSACCHARIDE EXPORT PROTEIN GFCE-RELATED"/>
    <property type="match status" value="1"/>
</dbReference>
<accession>A0A7X0NEI7</accession>
<evidence type="ECO:0000313" key="17">
    <source>
        <dbReference type="EMBL" id="MBB6541940.1"/>
    </source>
</evidence>
<dbReference type="Gene3D" id="3.30.1950.10">
    <property type="entry name" value="wza like domain"/>
    <property type="match status" value="1"/>
</dbReference>
<dbReference type="GO" id="GO:0046930">
    <property type="term" value="C:pore complex"/>
    <property type="evidence" value="ECO:0007669"/>
    <property type="project" value="UniProtKB-KW"/>
</dbReference>
<evidence type="ECO:0000256" key="3">
    <source>
        <dbReference type="ARBA" id="ARBA00022448"/>
    </source>
</evidence>
<proteinExistence type="inferred from homology"/>
<keyword evidence="12" id="KW-0564">Palmitate</keyword>
<reference evidence="17 18" key="1">
    <citation type="submission" date="2020-08" db="EMBL/GenBank/DDBJ databases">
        <title>Genomic Encyclopedia of Type Strains, Phase IV (KMG-IV): sequencing the most valuable type-strain genomes for metagenomic binning, comparative biology and taxonomic classification.</title>
        <authorList>
            <person name="Goeker M."/>
        </authorList>
    </citation>
    <scope>NUCLEOTIDE SEQUENCE [LARGE SCALE GENOMIC DNA]</scope>
    <source>
        <strain evidence="17 18">DSM 26287</strain>
    </source>
</reference>
<keyword evidence="11" id="KW-0472">Membrane</keyword>
<dbReference type="RefSeq" id="WP_385958500.1">
    <property type="nucleotide sequence ID" value="NZ_AP027362.1"/>
</dbReference>
<comment type="similarity">
    <text evidence="2">Belongs to the BexD/CtrA/VexA family.</text>
</comment>
<evidence type="ECO:0000256" key="8">
    <source>
        <dbReference type="ARBA" id="ARBA00023047"/>
    </source>
</evidence>
<dbReference type="GO" id="GO:0015159">
    <property type="term" value="F:polysaccharide transmembrane transporter activity"/>
    <property type="evidence" value="ECO:0007669"/>
    <property type="project" value="InterPro"/>
</dbReference>
<keyword evidence="4" id="KW-1134">Transmembrane beta strand</keyword>
<keyword evidence="7" id="KW-0732">Signal</keyword>
<dbReference type="Gene3D" id="3.10.560.10">
    <property type="entry name" value="Outer membrane lipoprotein wza domain like"/>
    <property type="match status" value="1"/>
</dbReference>
<name>A0A7X0NEI7_9GAMM</name>
<dbReference type="EMBL" id="JACHHU010000002">
    <property type="protein sequence ID" value="MBB6541940.1"/>
    <property type="molecule type" value="Genomic_DNA"/>
</dbReference>
<evidence type="ECO:0000256" key="4">
    <source>
        <dbReference type="ARBA" id="ARBA00022452"/>
    </source>
</evidence>
<dbReference type="InterPro" id="IPR017477">
    <property type="entry name" value="PEP-CTERM_polysacc_export"/>
</dbReference>
<keyword evidence="13" id="KW-0998">Cell outer membrane</keyword>
<dbReference type="Proteomes" id="UP000537141">
    <property type="component" value="Unassembled WGS sequence"/>
</dbReference>
<evidence type="ECO:0000256" key="6">
    <source>
        <dbReference type="ARBA" id="ARBA00022692"/>
    </source>
</evidence>
<evidence type="ECO:0000256" key="1">
    <source>
        <dbReference type="ARBA" id="ARBA00004571"/>
    </source>
</evidence>
<evidence type="ECO:0000256" key="9">
    <source>
        <dbReference type="ARBA" id="ARBA00023065"/>
    </source>
</evidence>
<dbReference type="GO" id="GO:0006811">
    <property type="term" value="P:monoatomic ion transport"/>
    <property type="evidence" value="ECO:0007669"/>
    <property type="project" value="UniProtKB-KW"/>
</dbReference>
<protein>
    <submittedName>
        <fullName evidence="17">Polysaccharide export outer membrane protein</fullName>
    </submittedName>
</protein>
<keyword evidence="10" id="KW-0626">Porin</keyword>
<dbReference type="NCBIfam" id="TIGR03027">
    <property type="entry name" value="pepcterm_export"/>
    <property type="match status" value="1"/>
</dbReference>
<dbReference type="InterPro" id="IPR003715">
    <property type="entry name" value="Poly_export_N"/>
</dbReference>
<evidence type="ECO:0000256" key="13">
    <source>
        <dbReference type="ARBA" id="ARBA00023237"/>
    </source>
</evidence>
<dbReference type="InterPro" id="IPR049712">
    <property type="entry name" value="Poly_export"/>
</dbReference>
<keyword evidence="14" id="KW-0449">Lipoprotein</keyword>
<dbReference type="PANTHER" id="PTHR33619">
    <property type="entry name" value="POLYSACCHARIDE EXPORT PROTEIN GFCE-RELATED"/>
    <property type="match status" value="1"/>
</dbReference>
<evidence type="ECO:0000256" key="14">
    <source>
        <dbReference type="ARBA" id="ARBA00023288"/>
    </source>
</evidence>
<keyword evidence="5" id="KW-0762">Sugar transport</keyword>